<dbReference type="SMART" id="SM00387">
    <property type="entry name" value="HATPase_c"/>
    <property type="match status" value="1"/>
</dbReference>
<feature type="domain" description="Histidine kinase" evidence="9">
    <location>
        <begin position="27"/>
        <end position="239"/>
    </location>
</feature>
<dbReference type="PRINTS" id="PR00344">
    <property type="entry name" value="BCTRLSENSOR"/>
</dbReference>
<dbReference type="InterPro" id="IPR003661">
    <property type="entry name" value="HisK_dim/P_dom"/>
</dbReference>
<dbReference type="EMBL" id="CP036267">
    <property type="protein sequence ID" value="QDT34221.1"/>
    <property type="molecule type" value="Genomic_DNA"/>
</dbReference>
<evidence type="ECO:0000256" key="4">
    <source>
        <dbReference type="ARBA" id="ARBA00022679"/>
    </source>
</evidence>
<dbReference type="Gene3D" id="3.30.565.10">
    <property type="entry name" value="Histidine kinase-like ATPase, C-terminal domain"/>
    <property type="match status" value="1"/>
</dbReference>
<keyword evidence="3" id="KW-0597">Phosphoprotein</keyword>
<evidence type="ECO:0000256" key="6">
    <source>
        <dbReference type="ARBA" id="ARBA00022777"/>
    </source>
</evidence>
<evidence type="ECO:0000259" key="9">
    <source>
        <dbReference type="PROSITE" id="PS50109"/>
    </source>
</evidence>
<evidence type="ECO:0000256" key="3">
    <source>
        <dbReference type="ARBA" id="ARBA00022553"/>
    </source>
</evidence>
<evidence type="ECO:0000256" key="8">
    <source>
        <dbReference type="ARBA" id="ARBA00023012"/>
    </source>
</evidence>
<dbReference type="PANTHER" id="PTHR43065:SF46">
    <property type="entry name" value="C4-DICARBOXYLATE TRANSPORT SENSOR PROTEIN DCTB"/>
    <property type="match status" value="1"/>
</dbReference>
<dbReference type="InterPro" id="IPR005467">
    <property type="entry name" value="His_kinase_dom"/>
</dbReference>
<dbReference type="AlphaFoldDB" id="A0A517QRG6"/>
<dbReference type="SUPFAM" id="SSF47384">
    <property type="entry name" value="Homodimeric domain of signal transducing histidine kinase"/>
    <property type="match status" value="1"/>
</dbReference>
<dbReference type="GO" id="GO:0005524">
    <property type="term" value="F:ATP binding"/>
    <property type="evidence" value="ECO:0007669"/>
    <property type="project" value="UniProtKB-KW"/>
</dbReference>
<comment type="catalytic activity">
    <reaction evidence="1">
        <text>ATP + protein L-histidine = ADP + protein N-phospho-L-histidine.</text>
        <dbReference type="EC" id="2.7.13.3"/>
    </reaction>
</comment>
<name>A0A517QRG6_9PLAN</name>
<organism evidence="10 11">
    <name type="scientific">Thalassoglobus polymorphus</name>
    <dbReference type="NCBI Taxonomy" id="2527994"/>
    <lineage>
        <taxon>Bacteria</taxon>
        <taxon>Pseudomonadati</taxon>
        <taxon>Planctomycetota</taxon>
        <taxon>Planctomycetia</taxon>
        <taxon>Planctomycetales</taxon>
        <taxon>Planctomycetaceae</taxon>
        <taxon>Thalassoglobus</taxon>
    </lineage>
</organism>
<keyword evidence="5" id="KW-0547">Nucleotide-binding</keyword>
<gene>
    <name evidence="10" type="primary">zraS_4</name>
    <name evidence="10" type="ORF">Mal48_34810</name>
</gene>
<keyword evidence="7" id="KW-0067">ATP-binding</keyword>
<keyword evidence="8" id="KW-0902">Two-component regulatory system</keyword>
<evidence type="ECO:0000313" key="11">
    <source>
        <dbReference type="Proteomes" id="UP000315724"/>
    </source>
</evidence>
<reference evidence="10 11" key="1">
    <citation type="submission" date="2019-02" db="EMBL/GenBank/DDBJ databases">
        <title>Deep-cultivation of Planctomycetes and their phenomic and genomic characterization uncovers novel biology.</title>
        <authorList>
            <person name="Wiegand S."/>
            <person name="Jogler M."/>
            <person name="Boedeker C."/>
            <person name="Pinto D."/>
            <person name="Vollmers J."/>
            <person name="Rivas-Marin E."/>
            <person name="Kohn T."/>
            <person name="Peeters S.H."/>
            <person name="Heuer A."/>
            <person name="Rast P."/>
            <person name="Oberbeckmann S."/>
            <person name="Bunk B."/>
            <person name="Jeske O."/>
            <person name="Meyerdierks A."/>
            <person name="Storesund J.E."/>
            <person name="Kallscheuer N."/>
            <person name="Luecker S."/>
            <person name="Lage O.M."/>
            <person name="Pohl T."/>
            <person name="Merkel B.J."/>
            <person name="Hornburger P."/>
            <person name="Mueller R.-W."/>
            <person name="Bruemmer F."/>
            <person name="Labrenz M."/>
            <person name="Spormann A.M."/>
            <person name="Op den Camp H."/>
            <person name="Overmann J."/>
            <person name="Amann R."/>
            <person name="Jetten M.S.M."/>
            <person name="Mascher T."/>
            <person name="Medema M.H."/>
            <person name="Devos D.P."/>
            <person name="Kaster A.-K."/>
            <person name="Ovreas L."/>
            <person name="Rohde M."/>
            <person name="Galperin M.Y."/>
            <person name="Jogler C."/>
        </authorList>
    </citation>
    <scope>NUCLEOTIDE SEQUENCE [LARGE SCALE GENOMIC DNA]</scope>
    <source>
        <strain evidence="10 11">Mal48</strain>
    </source>
</reference>
<dbReference type="InterPro" id="IPR036097">
    <property type="entry name" value="HisK_dim/P_sf"/>
</dbReference>
<dbReference type="Pfam" id="PF02518">
    <property type="entry name" value="HATPase_c"/>
    <property type="match status" value="1"/>
</dbReference>
<evidence type="ECO:0000256" key="7">
    <source>
        <dbReference type="ARBA" id="ARBA00022840"/>
    </source>
</evidence>
<keyword evidence="6" id="KW-0418">Kinase</keyword>
<keyword evidence="4 10" id="KW-0808">Transferase</keyword>
<dbReference type="InterPro" id="IPR004358">
    <property type="entry name" value="Sig_transdc_His_kin-like_C"/>
</dbReference>
<dbReference type="SMART" id="SM00388">
    <property type="entry name" value="HisKA"/>
    <property type="match status" value="1"/>
</dbReference>
<evidence type="ECO:0000256" key="1">
    <source>
        <dbReference type="ARBA" id="ARBA00000085"/>
    </source>
</evidence>
<evidence type="ECO:0000256" key="5">
    <source>
        <dbReference type="ARBA" id="ARBA00022741"/>
    </source>
</evidence>
<dbReference type="KEGG" id="tpol:Mal48_34810"/>
<dbReference type="Proteomes" id="UP000315724">
    <property type="component" value="Chromosome"/>
</dbReference>
<accession>A0A517QRG6</accession>
<dbReference type="Gene3D" id="1.10.287.130">
    <property type="match status" value="1"/>
</dbReference>
<proteinExistence type="predicted"/>
<dbReference type="InterPro" id="IPR003594">
    <property type="entry name" value="HATPase_dom"/>
</dbReference>
<evidence type="ECO:0000256" key="2">
    <source>
        <dbReference type="ARBA" id="ARBA00012438"/>
    </source>
</evidence>
<dbReference type="RefSeq" id="WP_145201829.1">
    <property type="nucleotide sequence ID" value="NZ_CP036267.1"/>
</dbReference>
<dbReference type="PANTHER" id="PTHR43065">
    <property type="entry name" value="SENSOR HISTIDINE KINASE"/>
    <property type="match status" value="1"/>
</dbReference>
<dbReference type="SUPFAM" id="SSF55874">
    <property type="entry name" value="ATPase domain of HSP90 chaperone/DNA topoisomerase II/histidine kinase"/>
    <property type="match status" value="1"/>
</dbReference>
<evidence type="ECO:0000313" key="10">
    <source>
        <dbReference type="EMBL" id="QDT34221.1"/>
    </source>
</evidence>
<dbReference type="CDD" id="cd00082">
    <property type="entry name" value="HisKA"/>
    <property type="match status" value="1"/>
</dbReference>
<dbReference type="GO" id="GO:0000155">
    <property type="term" value="F:phosphorelay sensor kinase activity"/>
    <property type="evidence" value="ECO:0007669"/>
    <property type="project" value="InterPro"/>
</dbReference>
<protein>
    <recommendedName>
        <fullName evidence="2">histidine kinase</fullName>
        <ecNumber evidence="2">2.7.13.3</ecNumber>
    </recommendedName>
</protein>
<keyword evidence="11" id="KW-1185">Reference proteome</keyword>
<dbReference type="CDD" id="cd00075">
    <property type="entry name" value="HATPase"/>
    <property type="match status" value="1"/>
</dbReference>
<sequence length="243" mass="27347">MTDETFDSSERKRLEKQYNEVTVLAGGLAHEVRNPLSTISMNLELLLEELEAFDSPAAHRMLQKVKTIQTQCDNLDQVLEAFLQFTRAGELHLERMNLEDVMNQFLEFYKAEAEEHGIDVRPHFQSDIPPVFLDVRLIQQVLTNLVRNAQEAMPSGGLLELQTSCRDNNVVLEIIDTGCGMSPEALDKMFHVFFSTKPAGSGLGLPTVRKIVEAHGGTIDCESELNRGTKFTLVFPIDRADQK</sequence>
<dbReference type="EC" id="2.7.13.3" evidence="2"/>
<dbReference type="OrthoDB" id="9815750at2"/>
<dbReference type="Pfam" id="PF00512">
    <property type="entry name" value="HisKA"/>
    <property type="match status" value="1"/>
</dbReference>
<dbReference type="PROSITE" id="PS50109">
    <property type="entry name" value="HIS_KIN"/>
    <property type="match status" value="1"/>
</dbReference>
<dbReference type="InterPro" id="IPR036890">
    <property type="entry name" value="HATPase_C_sf"/>
</dbReference>